<dbReference type="Proteomes" id="UP000839052">
    <property type="component" value="Chromosome"/>
</dbReference>
<keyword evidence="2" id="KW-0732">Signal</keyword>
<feature type="chain" id="PRO_5046295649" evidence="2">
    <location>
        <begin position="24"/>
        <end position="93"/>
    </location>
</feature>
<evidence type="ECO:0000313" key="4">
    <source>
        <dbReference type="Proteomes" id="UP000839052"/>
    </source>
</evidence>
<name>A0ABM8YVJ9_9PROT</name>
<evidence type="ECO:0000256" key="2">
    <source>
        <dbReference type="SAM" id="SignalP"/>
    </source>
</evidence>
<gene>
    <name evidence="3" type="ORF">NTG6680_0214</name>
</gene>
<organism evidence="3 4">
    <name type="scientific">Candidatus Nitrotoga arctica</name>
    <dbReference type="NCBI Taxonomy" id="453162"/>
    <lineage>
        <taxon>Bacteria</taxon>
        <taxon>Pseudomonadati</taxon>
        <taxon>Pseudomonadota</taxon>
        <taxon>Betaproteobacteria</taxon>
        <taxon>Nitrosomonadales</taxon>
        <taxon>Gallionellaceae</taxon>
        <taxon>Candidatus Nitrotoga</taxon>
    </lineage>
</organism>
<evidence type="ECO:0000313" key="3">
    <source>
        <dbReference type="EMBL" id="CAG9931467.1"/>
    </source>
</evidence>
<feature type="compositionally biased region" description="Basic and acidic residues" evidence="1">
    <location>
        <begin position="81"/>
        <end position="93"/>
    </location>
</feature>
<dbReference type="RefSeq" id="WP_239795568.1">
    <property type="nucleotide sequence ID" value="NZ_OU912926.1"/>
</dbReference>
<dbReference type="EMBL" id="OU912926">
    <property type="protein sequence ID" value="CAG9931467.1"/>
    <property type="molecule type" value="Genomic_DNA"/>
</dbReference>
<evidence type="ECO:0000256" key="1">
    <source>
        <dbReference type="SAM" id="MobiDB-lite"/>
    </source>
</evidence>
<proteinExistence type="predicted"/>
<feature type="signal peptide" evidence="2">
    <location>
        <begin position="1"/>
        <end position="23"/>
    </location>
</feature>
<keyword evidence="4" id="KW-1185">Reference proteome</keyword>
<feature type="region of interest" description="Disordered" evidence="1">
    <location>
        <begin position="45"/>
        <end position="93"/>
    </location>
</feature>
<reference evidence="3 4" key="1">
    <citation type="submission" date="2021-10" db="EMBL/GenBank/DDBJ databases">
        <authorList>
            <person name="Koch H."/>
        </authorList>
    </citation>
    <scope>NUCLEOTIDE SEQUENCE [LARGE SCALE GENOMIC DNA]</scope>
    <source>
        <strain evidence="3">6680</strain>
    </source>
</reference>
<protein>
    <submittedName>
        <fullName evidence="3">Uncharacterized protein</fullName>
    </submittedName>
</protein>
<accession>A0ABM8YVJ9</accession>
<sequence length="93" mass="9692">MNKVIINFAIVSCFALGATLAHADNGKAGKSVNYYQAYDPHGVAQTGPGGAQGVMHPKHPIQMQSDEGVASPNAPTPPIKEMNDPGHRKVDGA</sequence>